<dbReference type="PANTHER" id="PTHR42993:SF1">
    <property type="entry name" value="MAOC-LIKE DEHYDRATASE DOMAIN-CONTAINING PROTEIN"/>
    <property type="match status" value="1"/>
</dbReference>
<evidence type="ECO:0000313" key="3">
    <source>
        <dbReference type="Proteomes" id="UP000316030"/>
    </source>
</evidence>
<dbReference type="CDD" id="cd03450">
    <property type="entry name" value="NodN"/>
    <property type="match status" value="1"/>
</dbReference>
<reference evidence="2 3" key="1">
    <citation type="submission" date="2017-05" db="EMBL/GenBank/DDBJ databases">
        <authorList>
            <person name="Varghese N."/>
            <person name="Submissions S."/>
        </authorList>
    </citation>
    <scope>NUCLEOTIDE SEQUENCE [LARGE SCALE GENOMIC DNA]</scope>
    <source>
        <strain evidence="2 3">DSM 29506</strain>
    </source>
</reference>
<evidence type="ECO:0000313" key="2">
    <source>
        <dbReference type="EMBL" id="SMO56315.1"/>
    </source>
</evidence>
<name>A0A521CAC5_9RHOB</name>
<dbReference type="InterPro" id="IPR039375">
    <property type="entry name" value="NodN-like"/>
</dbReference>
<gene>
    <name evidence="2" type="ORF">SAMN06265173_10622</name>
</gene>
<accession>A0A521CAC5</accession>
<dbReference type="Gene3D" id="3.10.129.10">
    <property type="entry name" value="Hotdog Thioesterase"/>
    <property type="match status" value="1"/>
</dbReference>
<dbReference type="EMBL" id="FXTO01000006">
    <property type="protein sequence ID" value="SMO56315.1"/>
    <property type="molecule type" value="Genomic_DNA"/>
</dbReference>
<dbReference type="InterPro" id="IPR029069">
    <property type="entry name" value="HotDog_dom_sf"/>
</dbReference>
<protein>
    <submittedName>
        <fullName evidence="2">Acyl dehydratase</fullName>
    </submittedName>
</protein>
<dbReference type="RefSeq" id="WP_142492654.1">
    <property type="nucleotide sequence ID" value="NZ_FXTO01000006.1"/>
</dbReference>
<sequence length="159" mass="17677">MTLPSGKNLPLAEFQALQGKEMGVSKWITVTQDQINQFADCTDDHQFIHVDPEAAAKSPFGTTIAHGFLTLSLLSTMAYQMPSIQGVTMGVNYGFEKVRFVSPVKVNSKVRGRFVLDEVKEVRPGEFQTLVTVTVEIEGQEKPALVAQWLGRRYMGENK</sequence>
<feature type="domain" description="MaoC-like" evidence="1">
    <location>
        <begin position="14"/>
        <end position="134"/>
    </location>
</feature>
<dbReference type="PANTHER" id="PTHR42993">
    <property type="entry name" value="MAOC-LIKE DEHYDRATASE DOMAIN-CONTAINING PROTEIN"/>
    <property type="match status" value="1"/>
</dbReference>
<dbReference type="OrthoDB" id="9801735at2"/>
<dbReference type="AlphaFoldDB" id="A0A521CAC5"/>
<dbReference type="InterPro" id="IPR002539">
    <property type="entry name" value="MaoC-like_dom"/>
</dbReference>
<dbReference type="Pfam" id="PF01575">
    <property type="entry name" value="MaoC_dehydratas"/>
    <property type="match status" value="1"/>
</dbReference>
<proteinExistence type="predicted"/>
<dbReference type="Proteomes" id="UP000316030">
    <property type="component" value="Unassembled WGS sequence"/>
</dbReference>
<evidence type="ECO:0000259" key="1">
    <source>
        <dbReference type="Pfam" id="PF01575"/>
    </source>
</evidence>
<organism evidence="2 3">
    <name type="scientific">Thalassovita litoralis</name>
    <dbReference type="NCBI Taxonomy" id="1010611"/>
    <lineage>
        <taxon>Bacteria</taxon>
        <taxon>Pseudomonadati</taxon>
        <taxon>Pseudomonadota</taxon>
        <taxon>Alphaproteobacteria</taxon>
        <taxon>Rhodobacterales</taxon>
        <taxon>Roseobacteraceae</taxon>
        <taxon>Thalassovita</taxon>
    </lineage>
</organism>
<keyword evidence="3" id="KW-1185">Reference proteome</keyword>
<dbReference type="SUPFAM" id="SSF54637">
    <property type="entry name" value="Thioesterase/thiol ester dehydrase-isomerase"/>
    <property type="match status" value="1"/>
</dbReference>